<gene>
    <name evidence="9" type="ORF">IAD23_06570</name>
</gene>
<protein>
    <submittedName>
        <fullName evidence="9">VWA domain-containing protein</fullName>
    </submittedName>
</protein>
<keyword evidence="6" id="KW-0472">Membrane</keyword>
<reference evidence="9" key="2">
    <citation type="journal article" date="2021" name="PeerJ">
        <title>Extensive microbial diversity within the chicken gut microbiome revealed by metagenomics and culture.</title>
        <authorList>
            <person name="Gilroy R."/>
            <person name="Ravi A."/>
            <person name="Getino M."/>
            <person name="Pursley I."/>
            <person name="Horton D.L."/>
            <person name="Alikhan N.F."/>
            <person name="Baker D."/>
            <person name="Gharbi K."/>
            <person name="Hall N."/>
            <person name="Watson M."/>
            <person name="Adriaenssens E.M."/>
            <person name="Foster-Nyarko E."/>
            <person name="Jarju S."/>
            <person name="Secka A."/>
            <person name="Antonio M."/>
            <person name="Oren A."/>
            <person name="Chaudhuri R.R."/>
            <person name="La Ragione R."/>
            <person name="Hildebrand F."/>
            <person name="Pallen M.J."/>
        </authorList>
    </citation>
    <scope>NUCLEOTIDE SEQUENCE</scope>
    <source>
        <strain evidence="9">CHK176-6737</strain>
    </source>
</reference>
<dbReference type="InterPro" id="IPR053180">
    <property type="entry name" value="Ca-binding_acidic-repeat"/>
</dbReference>
<dbReference type="InterPro" id="IPR036465">
    <property type="entry name" value="vWFA_dom_sf"/>
</dbReference>
<dbReference type="InterPro" id="IPR059100">
    <property type="entry name" value="TSP3_bac"/>
</dbReference>
<evidence type="ECO:0000256" key="7">
    <source>
        <dbReference type="SAM" id="SignalP"/>
    </source>
</evidence>
<keyword evidence="3 7" id="KW-0732">Signal</keyword>
<dbReference type="InterPro" id="IPR002921">
    <property type="entry name" value="Fungal_lipase-type"/>
</dbReference>
<reference evidence="9" key="1">
    <citation type="submission" date="2020-10" db="EMBL/GenBank/DDBJ databases">
        <authorList>
            <person name="Gilroy R."/>
        </authorList>
    </citation>
    <scope>NUCLEOTIDE SEQUENCE</scope>
    <source>
        <strain evidence="9">CHK176-6737</strain>
    </source>
</reference>
<dbReference type="CDD" id="cd00519">
    <property type="entry name" value="Lipase_3"/>
    <property type="match status" value="1"/>
</dbReference>
<feature type="compositionally biased region" description="Acidic residues" evidence="5">
    <location>
        <begin position="280"/>
        <end position="294"/>
    </location>
</feature>
<feature type="compositionally biased region" description="Acidic residues" evidence="5">
    <location>
        <begin position="259"/>
        <end position="268"/>
    </location>
</feature>
<evidence type="ECO:0000256" key="6">
    <source>
        <dbReference type="SAM" id="Phobius"/>
    </source>
</evidence>
<dbReference type="InterPro" id="IPR029058">
    <property type="entry name" value="AB_hydrolase_fold"/>
</dbReference>
<dbReference type="SUPFAM" id="SSF53300">
    <property type="entry name" value="vWA-like"/>
    <property type="match status" value="1"/>
</dbReference>
<feature type="domain" description="VWFA" evidence="8">
    <location>
        <begin position="503"/>
        <end position="668"/>
    </location>
</feature>
<accession>A0A9D1SNY4</accession>
<keyword evidence="6" id="KW-0812">Transmembrane</keyword>
<keyword evidence="6" id="KW-1133">Transmembrane helix</keyword>
<dbReference type="EMBL" id="DVNM01000035">
    <property type="protein sequence ID" value="HIU69604.1"/>
    <property type="molecule type" value="Genomic_DNA"/>
</dbReference>
<evidence type="ECO:0000256" key="1">
    <source>
        <dbReference type="ARBA" id="ARBA00004613"/>
    </source>
</evidence>
<evidence type="ECO:0000256" key="3">
    <source>
        <dbReference type="ARBA" id="ARBA00022729"/>
    </source>
</evidence>
<evidence type="ECO:0000313" key="10">
    <source>
        <dbReference type="Proteomes" id="UP000824125"/>
    </source>
</evidence>
<evidence type="ECO:0000313" key="9">
    <source>
        <dbReference type="EMBL" id="HIU69604.1"/>
    </source>
</evidence>
<dbReference type="GO" id="GO:0006629">
    <property type="term" value="P:lipid metabolic process"/>
    <property type="evidence" value="ECO:0007669"/>
    <property type="project" value="InterPro"/>
</dbReference>
<dbReference type="PANTHER" id="PTHR37467:SF1">
    <property type="entry name" value="EXPORTED CALCIUM-BINDING GLYCOPROTEIN"/>
    <property type="match status" value="1"/>
</dbReference>
<dbReference type="PANTHER" id="PTHR37467">
    <property type="entry name" value="EXPORTED CALCIUM-BINDING GLYCOPROTEIN-RELATED"/>
    <property type="match status" value="1"/>
</dbReference>
<dbReference type="InterPro" id="IPR028974">
    <property type="entry name" value="TSP_type-3_rpt"/>
</dbReference>
<comment type="subcellular location">
    <subcellularLocation>
        <location evidence="1">Secreted</location>
    </subcellularLocation>
</comment>
<sequence length="1247" mass="136815">MRKIQKLFIVLFTLVLCFGISTIPAFAASVSQDGLEVTLVTDKTAYEQDEQITATLVVLNTNEQPVSNVSLKHLVPDGYELADGSTDTKEIESIAANDYVSFEVVYGADTDFAEVAAGNANDDEKNNDIPGKGTSPLTGQTANIVLGIAVFAVAGVLLVVLLRLKKDKRTKALSIALSVVIAGSTTAFVVGQAYAADSSQKNISVETQVTVAGEELTLCAQVAYVPVSEIDMEKDSDSDGVSDIIEQALGTDPNKSDTDGDGLTDSEELQIGTDPTLTDTDSDGVWDGDEDADGDGLTNLEEIKLGTDPTQQDTDTDGLTDYEEQYTYSTDPTNEDTDGDGATDGWEVSHGYDPLTPNAHFDVSVSSEAENIKASVTLQVSGEQASTVQVEETDQELFIDETVPGYIGSAFDFSVNGSFEEATISFTFDESLLTDLSFVPAIYYWNEETQMFEELATTVSGNVASTKVTHFSTYILLNKTEFDQVWNTEIKPPNYEEEFSGLDVVFVIDSSGSMSSNDYNELRLEAAKQFVAKLGDKDRAAVIDFDNYASLYQAFTSDHEALNNAIDRIDDSGGTNLSSGISLAINQFTSDAYDRTDAAKYIIFLTDGDGSYSTSYTQTAANNGITIYTIGLGSGVRESTLRSIAEGTGGKYYFASTPDVLLGIYNEISLETVDYQTDSNNDGISDYFTRLLCDGTLLLGTGKDNPFKGYSYDDVQKNDDFDGDDLKNGEELVVTAYASLNRVYVQMLSDPTTADTDFDGIDDKDEISKSARLSNRFEADVKYSTDGHDYDTEASFKVDYRWFFENNQVYNQGLAILASLYSLDMYSDGWLELNSGAKGSSKSKNGVTLGKIFGLDDGENFKASDFEKYSLLDSAQNSVDSDDVSEVYIAHKLVSYNGEKREVFFLVVRGTNGKNEEWSSNFDIGANTANYEKRTGEHPDWKNKENHKGFDVTANRILNAFNSYLDNNKGTIDSDAEKSIFITGHSRGAAIANILGAYFEDDFNYDPYVYTFAAPNTTTSPNASDYQTIFNIVNTDDMVPFLPLKAWGFDKYGETLCKNISYDLNVKYYFMFGEYNGNEYLNSALNSFEKIAGNREEYYQLDSSATVQEGMLHIDEQAIVDFKATLKDGKLDKYCVSVKEDTFPIGYYIKVTYSPAYVAQLIANLAGKIYEDDITNIKTWLLVDLSGDYSSARLQFVLASGKIPSLESVGGMTCPHMPGSYYLIASQVPYDQFSHENVPTPLIKIID</sequence>
<dbReference type="Gene3D" id="3.40.50.410">
    <property type="entry name" value="von Willebrand factor, type A domain"/>
    <property type="match status" value="1"/>
</dbReference>
<feature type="transmembrane region" description="Helical" evidence="6">
    <location>
        <begin position="174"/>
        <end position="195"/>
    </location>
</feature>
<feature type="transmembrane region" description="Helical" evidence="6">
    <location>
        <begin position="144"/>
        <end position="162"/>
    </location>
</feature>
<feature type="region of interest" description="Disordered" evidence="5">
    <location>
        <begin position="247"/>
        <end position="320"/>
    </location>
</feature>
<dbReference type="CDD" id="cd00198">
    <property type="entry name" value="vWFA"/>
    <property type="match status" value="1"/>
</dbReference>
<dbReference type="Proteomes" id="UP000824125">
    <property type="component" value="Unassembled WGS sequence"/>
</dbReference>
<organism evidence="9 10">
    <name type="scientific">Candidatus Scybalenecus merdavium</name>
    <dbReference type="NCBI Taxonomy" id="2840939"/>
    <lineage>
        <taxon>Bacteria</taxon>
        <taxon>Bacillati</taxon>
        <taxon>Bacillota</taxon>
        <taxon>Clostridia</taxon>
        <taxon>Eubacteriales</taxon>
        <taxon>Oscillospiraceae</taxon>
        <taxon>Oscillospiraceae incertae sedis</taxon>
        <taxon>Candidatus Scybalenecus</taxon>
    </lineage>
</organism>
<dbReference type="Gene3D" id="4.10.1080.10">
    <property type="entry name" value="TSP type-3 repeat"/>
    <property type="match status" value="1"/>
</dbReference>
<feature type="signal peptide" evidence="7">
    <location>
        <begin position="1"/>
        <end position="27"/>
    </location>
</feature>
<dbReference type="Pfam" id="PF01764">
    <property type="entry name" value="Lipase_3"/>
    <property type="match status" value="1"/>
</dbReference>
<dbReference type="Pfam" id="PF00092">
    <property type="entry name" value="VWA"/>
    <property type="match status" value="1"/>
</dbReference>
<name>A0A9D1SNY4_9FIRM</name>
<dbReference type="Gene3D" id="3.40.50.1820">
    <property type="entry name" value="alpha/beta hydrolase"/>
    <property type="match status" value="1"/>
</dbReference>
<dbReference type="InterPro" id="IPR002035">
    <property type="entry name" value="VWF_A"/>
</dbReference>
<keyword evidence="2" id="KW-0964">Secreted</keyword>
<dbReference type="SMART" id="SM00327">
    <property type="entry name" value="VWA"/>
    <property type="match status" value="1"/>
</dbReference>
<dbReference type="PROSITE" id="PS50234">
    <property type="entry name" value="VWFA"/>
    <property type="match status" value="1"/>
</dbReference>
<feature type="chain" id="PRO_5039460555" evidence="7">
    <location>
        <begin position="28"/>
        <end position="1247"/>
    </location>
</feature>
<dbReference type="AlphaFoldDB" id="A0A9D1SNY4"/>
<dbReference type="SUPFAM" id="SSF53474">
    <property type="entry name" value="alpha/beta-Hydrolases"/>
    <property type="match status" value="1"/>
</dbReference>
<evidence type="ECO:0000256" key="2">
    <source>
        <dbReference type="ARBA" id="ARBA00022525"/>
    </source>
</evidence>
<evidence type="ECO:0000256" key="4">
    <source>
        <dbReference type="ARBA" id="ARBA00022837"/>
    </source>
</evidence>
<dbReference type="SUPFAM" id="SSF103647">
    <property type="entry name" value="TSP type-3 repeat"/>
    <property type="match status" value="1"/>
</dbReference>
<proteinExistence type="predicted"/>
<comment type="caution">
    <text evidence="9">The sequence shown here is derived from an EMBL/GenBank/DDBJ whole genome shotgun (WGS) entry which is preliminary data.</text>
</comment>
<dbReference type="GO" id="GO:0005509">
    <property type="term" value="F:calcium ion binding"/>
    <property type="evidence" value="ECO:0007669"/>
    <property type="project" value="InterPro"/>
</dbReference>
<evidence type="ECO:0000256" key="5">
    <source>
        <dbReference type="SAM" id="MobiDB-lite"/>
    </source>
</evidence>
<keyword evidence="4" id="KW-0106">Calcium</keyword>
<evidence type="ECO:0000259" key="8">
    <source>
        <dbReference type="PROSITE" id="PS50234"/>
    </source>
</evidence>
<dbReference type="Pfam" id="PF18884">
    <property type="entry name" value="TSP3_bac"/>
    <property type="match status" value="5"/>
</dbReference>